<evidence type="ECO:0000259" key="12">
    <source>
        <dbReference type="Pfam" id="PF16192"/>
    </source>
</evidence>
<gene>
    <name evidence="13" type="ORF">SAMN05660282_02143</name>
</gene>
<sequence length="541" mass="59829">MTTTDKLATAPSHPRGAHGAPLHWQNLGLIPRSLWWTRADTLYLVIIAILAFATRFIGLGAAQSSGTPVFDEKHYVPQAWDMVRSSPNPLVGGIESNPGYGLVVHPPLAKQIEAWGEMIFGYSPWGWRFSGALMGVLVVLGIMLIARQLSASREVAFLAGILAIFDGVLLVSSRFGMLDIFLTIFVVAAALFLILDHQQVATRMERFLRSGGEIICGSGTGPRLGFRWWRFAAGIALGMALSVKWSGAYYIAFFGLMSALSDAALRHRAGAPRPIIGALVRDVPAALASLVLVPALTYLWSWRAWFSSETAVYRHYRDAGKIEGGSFLNLLPSPVADFLYYHFSVLKFHGTLRTSTGSSHPWDSKPWSWLAGTRPILYSSATDLDCGENKCREMIYLFGTPAIWWLTVPVLLWGFYALIVKRRREFLVPLVGFAAGFIPWLLAYDRQMYFFYAVPLVPFTIVLLALSAGMLSGQGPLMSGVLGRKILPKLTGGAVLHRGTFAIYVYVGVVIACFAIYTPILYGFRITDTLFNQLMWMPSWK</sequence>
<keyword evidence="6 10" id="KW-0812">Transmembrane</keyword>
<keyword evidence="10" id="KW-1003">Cell membrane</keyword>
<evidence type="ECO:0000256" key="4">
    <source>
        <dbReference type="ARBA" id="ARBA00022676"/>
    </source>
</evidence>
<protein>
    <recommendedName>
        <fullName evidence="9 10">Polyprenol-phosphate-mannose--protein mannosyltransferase</fullName>
        <ecNumber evidence="10">2.4.1.-</ecNumber>
    </recommendedName>
</protein>
<dbReference type="InterPro" id="IPR032421">
    <property type="entry name" value="PMT_4TMC"/>
</dbReference>
<reference evidence="13 14" key="1">
    <citation type="submission" date="2016-10" db="EMBL/GenBank/DDBJ databases">
        <authorList>
            <person name="de Groot N.N."/>
        </authorList>
    </citation>
    <scope>NUCLEOTIDE SEQUENCE [LARGE SCALE GENOMIC DNA]</scope>
    <source>
        <strain>J11</strain>
        <strain evidence="14">PG 39</strain>
    </source>
</reference>
<evidence type="ECO:0000256" key="7">
    <source>
        <dbReference type="ARBA" id="ARBA00022989"/>
    </source>
</evidence>
<keyword evidence="5 10" id="KW-0808">Transferase</keyword>
<comment type="pathway">
    <text evidence="2 10">Protein modification; protein glycosylation.</text>
</comment>
<feature type="transmembrane region" description="Helical" evidence="10">
    <location>
        <begin position="42"/>
        <end position="62"/>
    </location>
</feature>
<dbReference type="GO" id="GO:0004169">
    <property type="term" value="F:dolichyl-phosphate-mannose-protein mannosyltransferase activity"/>
    <property type="evidence" value="ECO:0007669"/>
    <property type="project" value="UniProtKB-UniRule"/>
</dbReference>
<feature type="transmembrane region" description="Helical" evidence="10">
    <location>
        <begin position="503"/>
        <end position="524"/>
    </location>
</feature>
<comment type="similarity">
    <text evidence="3 10">Belongs to the glycosyltransferase 39 family.</text>
</comment>
<evidence type="ECO:0000256" key="9">
    <source>
        <dbReference type="ARBA" id="ARBA00093617"/>
    </source>
</evidence>
<dbReference type="Pfam" id="PF02366">
    <property type="entry name" value="PMT"/>
    <property type="match status" value="1"/>
</dbReference>
<feature type="transmembrane region" description="Helical" evidence="10">
    <location>
        <begin position="177"/>
        <end position="195"/>
    </location>
</feature>
<dbReference type="Pfam" id="PF16192">
    <property type="entry name" value="PMT_4TMC"/>
    <property type="match status" value="1"/>
</dbReference>
<dbReference type="PANTHER" id="PTHR10050:SF46">
    <property type="entry name" value="PROTEIN O-MANNOSYL-TRANSFERASE 2"/>
    <property type="match status" value="1"/>
</dbReference>
<proteinExistence type="inferred from homology"/>
<feature type="transmembrane region" description="Helical" evidence="10">
    <location>
        <begin position="155"/>
        <end position="171"/>
    </location>
</feature>
<keyword evidence="8 10" id="KW-0472">Membrane</keyword>
<evidence type="ECO:0000256" key="1">
    <source>
        <dbReference type="ARBA" id="ARBA00004127"/>
    </source>
</evidence>
<feature type="domain" description="Protein O-mannosyl-transferase C-terminal four TM" evidence="12">
    <location>
        <begin position="336"/>
        <end position="540"/>
    </location>
</feature>
<comment type="subcellular location">
    <subcellularLocation>
        <location evidence="10">Cell membrane</location>
    </subcellularLocation>
    <subcellularLocation>
        <location evidence="1">Endomembrane system</location>
        <topology evidence="1">Multi-pass membrane protein</topology>
    </subcellularLocation>
</comment>
<dbReference type="PANTHER" id="PTHR10050">
    <property type="entry name" value="DOLICHYL-PHOSPHATE-MANNOSE--PROTEIN MANNOSYLTRANSFERASE"/>
    <property type="match status" value="1"/>
</dbReference>
<feature type="transmembrane region" description="Helical" evidence="10">
    <location>
        <begin position="449"/>
        <end position="471"/>
    </location>
</feature>
<dbReference type="GO" id="GO:0005886">
    <property type="term" value="C:plasma membrane"/>
    <property type="evidence" value="ECO:0007669"/>
    <property type="project" value="UniProtKB-SubCell"/>
</dbReference>
<dbReference type="InterPro" id="IPR003342">
    <property type="entry name" value="ArnT-like_N"/>
</dbReference>
<evidence type="ECO:0000256" key="6">
    <source>
        <dbReference type="ARBA" id="ARBA00022692"/>
    </source>
</evidence>
<dbReference type="UniPathway" id="UPA00378"/>
<dbReference type="AlphaFoldDB" id="A0A1I2V8W4"/>
<keyword evidence="14" id="KW-1185">Reference proteome</keyword>
<keyword evidence="4 10" id="KW-0328">Glycosyltransferase</keyword>
<feature type="transmembrane region" description="Helical" evidence="10">
    <location>
        <begin position="125"/>
        <end position="146"/>
    </location>
</feature>
<feature type="transmembrane region" description="Helical" evidence="10">
    <location>
        <begin position="228"/>
        <end position="243"/>
    </location>
</feature>
<name>A0A1I2V8W4_9CORY</name>
<evidence type="ECO:0000259" key="11">
    <source>
        <dbReference type="Pfam" id="PF02366"/>
    </source>
</evidence>
<evidence type="ECO:0000256" key="8">
    <source>
        <dbReference type="ARBA" id="ARBA00023136"/>
    </source>
</evidence>
<evidence type="ECO:0000313" key="13">
    <source>
        <dbReference type="EMBL" id="SFG84627.1"/>
    </source>
</evidence>
<dbReference type="EMBL" id="FOPJ01000018">
    <property type="protein sequence ID" value="SFG84627.1"/>
    <property type="molecule type" value="Genomic_DNA"/>
</dbReference>
<dbReference type="GO" id="GO:0012505">
    <property type="term" value="C:endomembrane system"/>
    <property type="evidence" value="ECO:0007669"/>
    <property type="project" value="UniProtKB-SubCell"/>
</dbReference>
<evidence type="ECO:0000256" key="10">
    <source>
        <dbReference type="RuleBase" id="RU367007"/>
    </source>
</evidence>
<feature type="transmembrane region" description="Helical" evidence="10">
    <location>
        <begin position="426"/>
        <end position="443"/>
    </location>
</feature>
<evidence type="ECO:0000256" key="3">
    <source>
        <dbReference type="ARBA" id="ARBA00007222"/>
    </source>
</evidence>
<organism evidence="13 14">
    <name type="scientific">Corynebacterium spheniscorum</name>
    <dbReference type="NCBI Taxonomy" id="185761"/>
    <lineage>
        <taxon>Bacteria</taxon>
        <taxon>Bacillati</taxon>
        <taxon>Actinomycetota</taxon>
        <taxon>Actinomycetes</taxon>
        <taxon>Mycobacteriales</taxon>
        <taxon>Corynebacteriaceae</taxon>
        <taxon>Corynebacterium</taxon>
    </lineage>
</organism>
<evidence type="ECO:0000313" key="14">
    <source>
        <dbReference type="Proteomes" id="UP000199065"/>
    </source>
</evidence>
<dbReference type="InterPro" id="IPR027005">
    <property type="entry name" value="PMT-like"/>
</dbReference>
<dbReference type="EC" id="2.4.1.-" evidence="10"/>
<feature type="domain" description="ArnT-like N-terminal" evidence="11">
    <location>
        <begin position="46"/>
        <end position="299"/>
    </location>
</feature>
<keyword evidence="7 10" id="KW-1133">Transmembrane helix</keyword>
<evidence type="ECO:0000256" key="5">
    <source>
        <dbReference type="ARBA" id="ARBA00022679"/>
    </source>
</evidence>
<dbReference type="STRING" id="185761.SAMN05660282_02143"/>
<feature type="transmembrane region" description="Helical" evidence="10">
    <location>
        <begin position="278"/>
        <end position="300"/>
    </location>
</feature>
<dbReference type="Proteomes" id="UP000199065">
    <property type="component" value="Unassembled WGS sequence"/>
</dbReference>
<accession>A0A1I2V8W4</accession>
<feature type="transmembrane region" description="Helical" evidence="10">
    <location>
        <begin position="402"/>
        <end position="419"/>
    </location>
</feature>
<evidence type="ECO:0000256" key="2">
    <source>
        <dbReference type="ARBA" id="ARBA00004922"/>
    </source>
</evidence>
<comment type="function">
    <text evidence="10">Protein O-mannosyltransferase that catalyzes the transfer of a single mannose residue from a polyprenol phospho-mannosyl lipidic donor to the hydroxyl group of selected serine and threonine residues in acceptor proteins.</text>
</comment>